<dbReference type="PIRSF" id="PIRSF018266">
    <property type="entry name" value="FecR"/>
    <property type="match status" value="1"/>
</dbReference>
<dbReference type="Pfam" id="PF04773">
    <property type="entry name" value="FecR"/>
    <property type="match status" value="1"/>
</dbReference>
<dbReference type="Proteomes" id="UP000279562">
    <property type="component" value="Unassembled WGS sequence"/>
</dbReference>
<accession>A0A3P2ACM0</accession>
<dbReference type="Gene3D" id="3.55.50.30">
    <property type="match status" value="1"/>
</dbReference>
<feature type="domain" description="Protein FecR C-terminal" evidence="3">
    <location>
        <begin position="295"/>
        <end position="362"/>
    </location>
</feature>
<name>A0A3P2ACM0_9BACE</name>
<evidence type="ECO:0000259" key="3">
    <source>
        <dbReference type="Pfam" id="PF16344"/>
    </source>
</evidence>
<feature type="transmembrane region" description="Helical" evidence="1">
    <location>
        <begin position="123"/>
        <end position="145"/>
    </location>
</feature>
<protein>
    <submittedName>
        <fullName evidence="4">FecR family protein</fullName>
    </submittedName>
</protein>
<dbReference type="GO" id="GO:0016989">
    <property type="term" value="F:sigma factor antagonist activity"/>
    <property type="evidence" value="ECO:0007669"/>
    <property type="project" value="TreeGrafter"/>
</dbReference>
<dbReference type="PANTHER" id="PTHR30273">
    <property type="entry name" value="PERIPLASMIC SIGNAL SENSOR AND SIGMA FACTOR ACTIVATOR FECR-RELATED"/>
    <property type="match status" value="1"/>
</dbReference>
<dbReference type="InterPro" id="IPR032508">
    <property type="entry name" value="FecR_C"/>
</dbReference>
<keyword evidence="1" id="KW-0472">Membrane</keyword>
<keyword evidence="5" id="KW-1185">Reference proteome</keyword>
<keyword evidence="1" id="KW-0812">Transmembrane</keyword>
<sequence>MVRLMPFYYTAIDVFSFLSIKNSFPFSTFCSSLRLLCKEQKMEMGDLLTKYFTGDITGEEKETLFRELGHDDELKKDFCAMQNILALAEALPEENDESVGADSYRSFAARLKKRRMKQLFLHAWRYAAVVCLVAASAYFLTLHWVNKERNLQFTEISAPSGQRVKVTLPDGTTAWIGPCSTLRYANSFNHGTRNVELSGSTYFDVAHNPDKPFRVSTGRYMITVLGTRFNAMAYPENEHFEVDLIEGSVQIDNLSDDTDRLVLKPLEQAIIKNNRLYKKISNFDNEEYLKNGVVHFKRCLLGEVLKKVSLWQGVGLTIDNEVDVNYPVTGKIRQSDSLESILRALQSVVRFHYEIIDEKHIRIYR</sequence>
<feature type="domain" description="FecR protein" evidence="2">
    <location>
        <begin position="155"/>
        <end position="250"/>
    </location>
</feature>
<dbReference type="PANTHER" id="PTHR30273:SF2">
    <property type="entry name" value="PROTEIN FECR"/>
    <property type="match status" value="1"/>
</dbReference>
<dbReference type="Pfam" id="PF16344">
    <property type="entry name" value="FecR_C"/>
    <property type="match status" value="1"/>
</dbReference>
<dbReference type="Gene3D" id="2.60.120.1440">
    <property type="match status" value="1"/>
</dbReference>
<evidence type="ECO:0000256" key="1">
    <source>
        <dbReference type="SAM" id="Phobius"/>
    </source>
</evidence>
<evidence type="ECO:0000313" key="5">
    <source>
        <dbReference type="Proteomes" id="UP000279562"/>
    </source>
</evidence>
<dbReference type="EMBL" id="RQYF01000026">
    <property type="protein sequence ID" value="RRD91383.1"/>
    <property type="molecule type" value="Genomic_DNA"/>
</dbReference>
<organism evidence="4 5">
    <name type="scientific">Prevotella heparinolytica</name>
    <dbReference type="NCBI Taxonomy" id="28113"/>
    <lineage>
        <taxon>Bacteria</taxon>
        <taxon>Pseudomonadati</taxon>
        <taxon>Bacteroidota</taxon>
        <taxon>Bacteroidia</taxon>
        <taxon>Bacteroidales</taxon>
        <taxon>Bacteroidaceae</taxon>
        <taxon>Bacteroides</taxon>
    </lineage>
</organism>
<keyword evidence="1" id="KW-1133">Transmembrane helix</keyword>
<comment type="caution">
    <text evidence="4">The sequence shown here is derived from an EMBL/GenBank/DDBJ whole genome shotgun (WGS) entry which is preliminary data.</text>
</comment>
<reference evidence="4 5" key="1">
    <citation type="submission" date="2018-11" db="EMBL/GenBank/DDBJ databases">
        <title>Genomes From Bacteria Associated with the Canine Oral Cavity: a Test Case for Automated Genome-Based Taxonomic Assignment.</title>
        <authorList>
            <person name="Coil D.A."/>
            <person name="Jospin G."/>
            <person name="Darling A.E."/>
            <person name="Wallis C."/>
            <person name="Davis I.J."/>
            <person name="Harris S."/>
            <person name="Eisen J.A."/>
            <person name="Holcombe L.J."/>
            <person name="O'Flynn C."/>
        </authorList>
    </citation>
    <scope>NUCLEOTIDE SEQUENCE [LARGE SCALE GENOMIC DNA]</scope>
    <source>
        <strain evidence="4 5">OH1047_COT-310</strain>
    </source>
</reference>
<evidence type="ECO:0000313" key="4">
    <source>
        <dbReference type="EMBL" id="RRD91383.1"/>
    </source>
</evidence>
<evidence type="ECO:0000259" key="2">
    <source>
        <dbReference type="Pfam" id="PF04773"/>
    </source>
</evidence>
<dbReference type="AlphaFoldDB" id="A0A3P2ACM0"/>
<proteinExistence type="predicted"/>
<dbReference type="InterPro" id="IPR006860">
    <property type="entry name" value="FecR"/>
</dbReference>
<gene>
    <name evidence="4" type="ORF">EII33_07135</name>
</gene>
<dbReference type="InterPro" id="IPR012373">
    <property type="entry name" value="Ferrdict_sens_TM"/>
</dbReference>